<evidence type="ECO:0008006" key="4">
    <source>
        <dbReference type="Google" id="ProtNLM"/>
    </source>
</evidence>
<name>A0A162UZU5_PHYB8</name>
<dbReference type="VEuPathDB" id="FungiDB:PHYBLDRAFT_164136"/>
<dbReference type="InParanoid" id="A0A162UZU5"/>
<gene>
    <name evidence="2" type="ORF">PHYBLDRAFT_164136</name>
</gene>
<dbReference type="EMBL" id="KV440973">
    <property type="protein sequence ID" value="OAD79053.1"/>
    <property type="molecule type" value="Genomic_DNA"/>
</dbReference>
<evidence type="ECO:0000313" key="3">
    <source>
        <dbReference type="Proteomes" id="UP000077315"/>
    </source>
</evidence>
<dbReference type="PANTHER" id="PTHR46579:SF2">
    <property type="entry name" value="C2H2-TYPE DOMAIN-CONTAINING PROTEIN"/>
    <property type="match status" value="1"/>
</dbReference>
<protein>
    <recommendedName>
        <fullName evidence="4">Transposase domain-containing protein</fullName>
    </recommendedName>
</protein>
<keyword evidence="3" id="KW-1185">Reference proteome</keyword>
<organism evidence="2 3">
    <name type="scientific">Phycomyces blakesleeanus (strain ATCC 8743b / DSM 1359 / FGSC 10004 / NBRC 33097 / NRRL 1555)</name>
    <dbReference type="NCBI Taxonomy" id="763407"/>
    <lineage>
        <taxon>Eukaryota</taxon>
        <taxon>Fungi</taxon>
        <taxon>Fungi incertae sedis</taxon>
        <taxon>Mucoromycota</taxon>
        <taxon>Mucoromycotina</taxon>
        <taxon>Mucoromycetes</taxon>
        <taxon>Mucorales</taxon>
        <taxon>Phycomycetaceae</taxon>
        <taxon>Phycomyces</taxon>
    </lineage>
</organism>
<dbReference type="STRING" id="763407.A0A162UZU5"/>
<dbReference type="RefSeq" id="XP_018297093.1">
    <property type="nucleotide sequence ID" value="XM_018434948.1"/>
</dbReference>
<feature type="region of interest" description="Disordered" evidence="1">
    <location>
        <begin position="103"/>
        <end position="129"/>
    </location>
</feature>
<accession>A0A162UZU5</accession>
<evidence type="ECO:0000256" key="1">
    <source>
        <dbReference type="SAM" id="MobiDB-lite"/>
    </source>
</evidence>
<dbReference type="PANTHER" id="PTHR46579">
    <property type="entry name" value="F5/8 TYPE C DOMAIN-CONTAINING PROTEIN-RELATED"/>
    <property type="match status" value="1"/>
</dbReference>
<sequence length="795" mass="90294">MNSTTKIYTVMCTCSSCTKNAISGILQNAQTFKCHNNADKLLDIGPKNRVNTEVIKEETDVERVDVSETSIDYEDNYSIVSAETTVQSVPFLREDQIFQFEESDVETTSLASDNDDPDSSNESEDESKVEVAGVEDFEDMVASKILAFVVASLKIHEMSQTSQFMALFGVIFQAFYLVQAGRTAMLKFFCHLLVAFDKDTDLPLTIDVLKTMTDFNFMTKSIVKYTVCNKCFAIYLPGNRQPNCTFEKYTTTPPTYCGNPLFSDTKADRAVPLMVFPYNSLKNALAQHFAKPGFEHQIENATEAEMWFCAESDAERAVLEKQHGTRFSELHRLHYFDPVRCTIVDPMHNLFLGTAKRMISVWKDLRYLPTAVLVRMQRLADGILVPPGYAVLSTKIESGFPYMKADEWRSWCLIYSLVVIKDALPEDDYKNWTLFVKACRKLTGPSVTYSEIDSAHQLLGEFGKECETLYGESSITPNMHLHMHLHESMLNFGPVYAFWLYSFKRYNGKLKNIKTNCRNGLEVTFMRVFLEKAFIGSFLRAYSTNLSSPLIEFLEGVAQVKSNSDSSSPLNLDAGHPPALPFSLAMFQQAATNPWYNVTGSEALPPTTLPIKLQPLTMMKEYHYQWLFEFYVKAYRSTSVSFCVVGRIPIGEDVFVNNRIQKVKKISLLGQEYCSGEKKKRGSFVRVLFLERTNDDVSEFPGQIEYLFTHTIKIGGVKRVSTFAFIKWFPAYHSSSHQPLADQGLQLWDKGFMEEDASCIVPVHRLHLCFALTTHKMQSGTQKHLVIPLPRKVVT</sequence>
<reference evidence="3" key="1">
    <citation type="submission" date="2015-06" db="EMBL/GenBank/DDBJ databases">
        <title>Expansion of signal transduction pathways in fungi by whole-genome duplication.</title>
        <authorList>
            <consortium name="DOE Joint Genome Institute"/>
            <person name="Corrochano L.M."/>
            <person name="Kuo A."/>
            <person name="Marcet-Houben M."/>
            <person name="Polaino S."/>
            <person name="Salamov A."/>
            <person name="Villalobos J.M."/>
            <person name="Alvarez M.I."/>
            <person name="Avalos J."/>
            <person name="Benito E.P."/>
            <person name="Benoit I."/>
            <person name="Burger G."/>
            <person name="Camino L.P."/>
            <person name="Canovas D."/>
            <person name="Cerda-Olmedo E."/>
            <person name="Cheng J.-F."/>
            <person name="Dominguez A."/>
            <person name="Elias M."/>
            <person name="Eslava A.P."/>
            <person name="Glaser F."/>
            <person name="Grimwood J."/>
            <person name="Gutierrez G."/>
            <person name="Heitman J."/>
            <person name="Henrissat B."/>
            <person name="Iturriaga E.A."/>
            <person name="Lang B.F."/>
            <person name="Lavin J.L."/>
            <person name="Lee S."/>
            <person name="Li W."/>
            <person name="Lindquist E."/>
            <person name="Lopez-Garcia S."/>
            <person name="Luque E.M."/>
            <person name="Marcos A.T."/>
            <person name="Martin J."/>
            <person name="McCluskey K."/>
            <person name="Medina H.R."/>
            <person name="Miralles-Duran A."/>
            <person name="Miyazaki A."/>
            <person name="Munoz-Torres E."/>
            <person name="Oguiza J.A."/>
            <person name="Ohm R."/>
            <person name="Olmedo M."/>
            <person name="Orejas M."/>
            <person name="Ortiz-Castellanos L."/>
            <person name="Pisabarro A.G."/>
            <person name="Rodriguez-Romero J."/>
            <person name="Ruiz-Herrera J."/>
            <person name="Ruiz-Vazquez R."/>
            <person name="Sanz C."/>
            <person name="Schackwitz W."/>
            <person name="Schmutz J."/>
            <person name="Shahriari M."/>
            <person name="Shelest E."/>
            <person name="Silva-Franco F."/>
            <person name="Soanes D."/>
            <person name="Syed K."/>
            <person name="Tagua V.G."/>
            <person name="Talbot N.J."/>
            <person name="Thon M."/>
            <person name="De vries R.P."/>
            <person name="Wiebenga A."/>
            <person name="Yadav J.S."/>
            <person name="Braun E.L."/>
            <person name="Baker S."/>
            <person name="Garre V."/>
            <person name="Horwitz B."/>
            <person name="Torres-Martinez S."/>
            <person name="Idnurm A."/>
            <person name="Herrera-Estrella A."/>
            <person name="Gabaldon T."/>
            <person name="Grigoriev I.V."/>
        </authorList>
    </citation>
    <scope>NUCLEOTIDE SEQUENCE [LARGE SCALE GENOMIC DNA]</scope>
    <source>
        <strain evidence="3">NRRL 1555(-)</strain>
    </source>
</reference>
<proteinExistence type="predicted"/>
<dbReference type="AlphaFoldDB" id="A0A162UZU5"/>
<dbReference type="GeneID" id="28995854"/>
<evidence type="ECO:0000313" key="2">
    <source>
        <dbReference type="EMBL" id="OAD79053.1"/>
    </source>
</evidence>
<dbReference type="OrthoDB" id="3248986at2759"/>
<dbReference type="Proteomes" id="UP000077315">
    <property type="component" value="Unassembled WGS sequence"/>
</dbReference>
<feature type="compositionally biased region" description="Acidic residues" evidence="1">
    <location>
        <begin position="113"/>
        <end position="129"/>
    </location>
</feature>